<accession>A0A3E0WTG0</accession>
<evidence type="ECO:0000256" key="2">
    <source>
        <dbReference type="SAM" id="Phobius"/>
    </source>
</evidence>
<dbReference type="RefSeq" id="WP_220359359.1">
    <property type="nucleotide sequence ID" value="NZ_NFZW01000010.1"/>
</dbReference>
<dbReference type="Proteomes" id="UP000256763">
    <property type="component" value="Unassembled WGS sequence"/>
</dbReference>
<sequence>MILLKPGFEYITAFFGCLYAGVVAVPAYPPSTSKTLGRLDAIIADCRPTAALTTPEHVDAIHPRLNATAPGARVFTLPDIDMATADQWQPTTGKSSDLAFLQYTSGSTGNPKGVMISHQNLIVNSTTIQQHFNNRRSGHVVSWLPPYHDMGLIGGILQSAFVGCPTTLMTPIHFLQRPVRWLRAITKYRATASGGPNFAYELCVRKSRMKTWQSSI</sequence>
<dbReference type="Gene3D" id="3.40.50.12780">
    <property type="entry name" value="N-terminal domain of ligase-like"/>
    <property type="match status" value="1"/>
</dbReference>
<dbReference type="GO" id="GO:0070566">
    <property type="term" value="F:adenylyltransferase activity"/>
    <property type="evidence" value="ECO:0007669"/>
    <property type="project" value="TreeGrafter"/>
</dbReference>
<evidence type="ECO:0000313" key="4">
    <source>
        <dbReference type="EMBL" id="RFA36128.1"/>
    </source>
</evidence>
<feature type="domain" description="AMP-dependent synthetase/ligase" evidence="3">
    <location>
        <begin position="2"/>
        <end position="210"/>
    </location>
</feature>
<gene>
    <name evidence="4" type="ORF">CAL65_11785</name>
</gene>
<protein>
    <recommendedName>
        <fullName evidence="3">AMP-dependent synthetase/ligase domain-containing protein</fullName>
    </recommendedName>
</protein>
<keyword evidence="2" id="KW-0812">Transmembrane</keyword>
<name>A0A3E0WTG0_9GAMM</name>
<dbReference type="EMBL" id="NFZW01000010">
    <property type="protein sequence ID" value="RFA36128.1"/>
    <property type="molecule type" value="Genomic_DNA"/>
</dbReference>
<dbReference type="PRINTS" id="PR00154">
    <property type="entry name" value="AMPBINDING"/>
</dbReference>
<evidence type="ECO:0000256" key="1">
    <source>
        <dbReference type="ARBA" id="ARBA00006432"/>
    </source>
</evidence>
<dbReference type="Pfam" id="PF00501">
    <property type="entry name" value="AMP-binding"/>
    <property type="match status" value="1"/>
</dbReference>
<keyword evidence="5" id="KW-1185">Reference proteome</keyword>
<comment type="similarity">
    <text evidence="1">Belongs to the ATP-dependent AMP-binding enzyme family.</text>
</comment>
<keyword evidence="2" id="KW-1133">Transmembrane helix</keyword>
<dbReference type="GO" id="GO:0006633">
    <property type="term" value="P:fatty acid biosynthetic process"/>
    <property type="evidence" value="ECO:0007669"/>
    <property type="project" value="TreeGrafter"/>
</dbReference>
<evidence type="ECO:0000313" key="5">
    <source>
        <dbReference type="Proteomes" id="UP000256763"/>
    </source>
</evidence>
<feature type="transmembrane region" description="Helical" evidence="2">
    <location>
        <begin position="7"/>
        <end position="28"/>
    </location>
</feature>
<dbReference type="InterPro" id="IPR042099">
    <property type="entry name" value="ANL_N_sf"/>
</dbReference>
<dbReference type="PANTHER" id="PTHR22754">
    <property type="entry name" value="DISCO-INTERACTING PROTEIN 2 DIP2 -RELATED"/>
    <property type="match status" value="1"/>
</dbReference>
<dbReference type="AlphaFoldDB" id="A0A3E0WTG0"/>
<organism evidence="4 5">
    <name type="scientific">Alkalilimnicola ehrlichii</name>
    <dbReference type="NCBI Taxonomy" id="351052"/>
    <lineage>
        <taxon>Bacteria</taxon>
        <taxon>Pseudomonadati</taxon>
        <taxon>Pseudomonadota</taxon>
        <taxon>Gammaproteobacteria</taxon>
        <taxon>Chromatiales</taxon>
        <taxon>Ectothiorhodospiraceae</taxon>
        <taxon>Alkalilimnicola</taxon>
    </lineage>
</organism>
<keyword evidence="2" id="KW-0472">Membrane</keyword>
<dbReference type="InterPro" id="IPR020845">
    <property type="entry name" value="AMP-binding_CS"/>
</dbReference>
<dbReference type="InterPro" id="IPR000873">
    <property type="entry name" value="AMP-dep_synth/lig_dom"/>
</dbReference>
<dbReference type="InterPro" id="IPR020459">
    <property type="entry name" value="AMP-binding"/>
</dbReference>
<proteinExistence type="inferred from homology"/>
<dbReference type="SUPFAM" id="SSF56801">
    <property type="entry name" value="Acetyl-CoA synthetase-like"/>
    <property type="match status" value="1"/>
</dbReference>
<dbReference type="GO" id="GO:0005886">
    <property type="term" value="C:plasma membrane"/>
    <property type="evidence" value="ECO:0007669"/>
    <property type="project" value="TreeGrafter"/>
</dbReference>
<reference evidence="5" key="1">
    <citation type="submission" date="2017-05" db="EMBL/GenBank/DDBJ databases">
        <authorList>
            <person name="Sharma S."/>
            <person name="Sidhu C."/>
            <person name="Pinnaka A.K."/>
        </authorList>
    </citation>
    <scope>NUCLEOTIDE SEQUENCE [LARGE SCALE GENOMIC DNA]</scope>
    <source>
        <strain evidence="5">AK93</strain>
    </source>
</reference>
<dbReference type="PANTHER" id="PTHR22754:SF32">
    <property type="entry name" value="DISCO-INTERACTING PROTEIN 2"/>
    <property type="match status" value="1"/>
</dbReference>
<evidence type="ECO:0000259" key="3">
    <source>
        <dbReference type="Pfam" id="PF00501"/>
    </source>
</evidence>
<comment type="caution">
    <text evidence="4">The sequence shown here is derived from an EMBL/GenBank/DDBJ whole genome shotgun (WGS) entry which is preliminary data.</text>
</comment>
<dbReference type="PROSITE" id="PS00455">
    <property type="entry name" value="AMP_BINDING"/>
    <property type="match status" value="1"/>
</dbReference>